<dbReference type="OrthoDB" id="1029011at2759"/>
<evidence type="ECO:0000313" key="1">
    <source>
        <dbReference type="EMBL" id="KAG2305198.1"/>
    </source>
</evidence>
<name>A0A8X7SDD1_BRACI</name>
<keyword evidence="2" id="KW-1185">Reference proteome</keyword>
<dbReference type="AlphaFoldDB" id="A0A8X7SDD1"/>
<proteinExistence type="predicted"/>
<dbReference type="EMBL" id="JAAMPC010000007">
    <property type="protein sequence ID" value="KAG2305198.1"/>
    <property type="molecule type" value="Genomic_DNA"/>
</dbReference>
<dbReference type="Proteomes" id="UP000886595">
    <property type="component" value="Unassembled WGS sequence"/>
</dbReference>
<reference evidence="1 2" key="1">
    <citation type="submission" date="2020-02" db="EMBL/GenBank/DDBJ databases">
        <authorList>
            <person name="Ma Q."/>
            <person name="Huang Y."/>
            <person name="Song X."/>
            <person name="Pei D."/>
        </authorList>
    </citation>
    <scope>NUCLEOTIDE SEQUENCE [LARGE SCALE GENOMIC DNA]</scope>
    <source>
        <strain evidence="1">Sxm20200214</strain>
        <tissue evidence="1">Leaf</tissue>
    </source>
</reference>
<sequence>MKSLRMKNVTFALTFLDHIKGLNKPRQWPDFLGHLIGLLDHVKDQEAWDIIFEFPDVVKDLRLQSYVSQDAPLMMK</sequence>
<evidence type="ECO:0000313" key="2">
    <source>
        <dbReference type="Proteomes" id="UP000886595"/>
    </source>
</evidence>
<protein>
    <submittedName>
        <fullName evidence="1">Uncharacterized protein</fullName>
    </submittedName>
</protein>
<gene>
    <name evidence="1" type="ORF">Bca52824_033849</name>
</gene>
<organism evidence="1 2">
    <name type="scientific">Brassica carinata</name>
    <name type="common">Ethiopian mustard</name>
    <name type="synonym">Abyssinian cabbage</name>
    <dbReference type="NCBI Taxonomy" id="52824"/>
    <lineage>
        <taxon>Eukaryota</taxon>
        <taxon>Viridiplantae</taxon>
        <taxon>Streptophyta</taxon>
        <taxon>Embryophyta</taxon>
        <taxon>Tracheophyta</taxon>
        <taxon>Spermatophyta</taxon>
        <taxon>Magnoliopsida</taxon>
        <taxon>eudicotyledons</taxon>
        <taxon>Gunneridae</taxon>
        <taxon>Pentapetalae</taxon>
        <taxon>rosids</taxon>
        <taxon>malvids</taxon>
        <taxon>Brassicales</taxon>
        <taxon>Brassicaceae</taxon>
        <taxon>Brassiceae</taxon>
        <taxon>Brassica</taxon>
    </lineage>
</organism>
<accession>A0A8X7SDD1</accession>
<comment type="caution">
    <text evidence="1">The sequence shown here is derived from an EMBL/GenBank/DDBJ whole genome shotgun (WGS) entry which is preliminary data.</text>
</comment>